<feature type="binding site" evidence="6">
    <location>
        <position position="108"/>
    </location>
    <ligand>
        <name>Zn(2+)</name>
        <dbReference type="ChEBI" id="CHEBI:29105"/>
        <note>catalytic</note>
    </ligand>
</feature>
<dbReference type="AlphaFoldDB" id="A0A1I3L6W1"/>
<evidence type="ECO:0000256" key="4">
    <source>
        <dbReference type="ARBA" id="ARBA00022833"/>
    </source>
</evidence>
<comment type="similarity">
    <text evidence="1">Belongs to the cytidine and deoxycytidylate deaminase family.</text>
</comment>
<dbReference type="GO" id="GO:0008270">
    <property type="term" value="F:zinc ion binding"/>
    <property type="evidence" value="ECO:0007669"/>
    <property type="project" value="InterPro"/>
</dbReference>
<comment type="cofactor">
    <cofactor evidence="6">
        <name>Zn(2+)</name>
        <dbReference type="ChEBI" id="CHEBI:29105"/>
    </cofactor>
</comment>
<name>A0A1I3L6W1_9ACTN</name>
<gene>
    <name evidence="8" type="ORF">SAMN05216275_10528</name>
</gene>
<dbReference type="Proteomes" id="UP000199111">
    <property type="component" value="Unassembled WGS sequence"/>
</dbReference>
<dbReference type="GeneID" id="96297566"/>
<dbReference type="GO" id="GO:0005737">
    <property type="term" value="C:cytoplasm"/>
    <property type="evidence" value="ECO:0007669"/>
    <property type="project" value="TreeGrafter"/>
</dbReference>
<feature type="domain" description="CMP/dCMP-type deaminase" evidence="7">
    <location>
        <begin position="31"/>
        <end position="158"/>
    </location>
</feature>
<evidence type="ECO:0000259" key="7">
    <source>
        <dbReference type="PROSITE" id="PS51747"/>
    </source>
</evidence>
<dbReference type="PANTHER" id="PTHR11086:SF18">
    <property type="entry name" value="DEOXYCYTIDYLATE DEAMINASE"/>
    <property type="match status" value="1"/>
</dbReference>
<dbReference type="PROSITE" id="PS51747">
    <property type="entry name" value="CYT_DCMP_DEAMINASES_2"/>
    <property type="match status" value="1"/>
</dbReference>
<protein>
    <submittedName>
        <fullName evidence="8">dCMP deaminase</fullName>
    </submittedName>
</protein>
<keyword evidence="9" id="KW-1185">Reference proteome</keyword>
<evidence type="ECO:0000256" key="2">
    <source>
        <dbReference type="ARBA" id="ARBA00022723"/>
    </source>
</evidence>
<reference evidence="9" key="1">
    <citation type="submission" date="2016-10" db="EMBL/GenBank/DDBJ databases">
        <authorList>
            <person name="Varghese N."/>
            <person name="Submissions S."/>
        </authorList>
    </citation>
    <scope>NUCLEOTIDE SEQUENCE [LARGE SCALE GENOMIC DNA]</scope>
    <source>
        <strain evidence="9">CGMCC 4.2126</strain>
    </source>
</reference>
<dbReference type="InterPro" id="IPR015517">
    <property type="entry name" value="dCMP_deaminase-rel"/>
</dbReference>
<dbReference type="Pfam" id="PF00383">
    <property type="entry name" value="dCMP_cyt_deam_1"/>
    <property type="match status" value="1"/>
</dbReference>
<proteinExistence type="inferred from homology"/>
<evidence type="ECO:0000256" key="3">
    <source>
        <dbReference type="ARBA" id="ARBA00022801"/>
    </source>
</evidence>
<dbReference type="Gene3D" id="3.40.140.10">
    <property type="entry name" value="Cytidine Deaminase, domain 2"/>
    <property type="match status" value="1"/>
</dbReference>
<dbReference type="EMBL" id="FOQY01000005">
    <property type="protein sequence ID" value="SFI80266.1"/>
    <property type="molecule type" value="Genomic_DNA"/>
</dbReference>
<evidence type="ECO:0000256" key="6">
    <source>
        <dbReference type="PIRSR" id="PIRSR006019-2"/>
    </source>
</evidence>
<accession>A0A1I3L6W1</accession>
<organism evidence="8 9">
    <name type="scientific">Streptosporangium canum</name>
    <dbReference type="NCBI Taxonomy" id="324952"/>
    <lineage>
        <taxon>Bacteria</taxon>
        <taxon>Bacillati</taxon>
        <taxon>Actinomycetota</taxon>
        <taxon>Actinomycetes</taxon>
        <taxon>Streptosporangiales</taxon>
        <taxon>Streptosporangiaceae</taxon>
        <taxon>Streptosporangium</taxon>
    </lineage>
</organism>
<evidence type="ECO:0000313" key="8">
    <source>
        <dbReference type="EMBL" id="SFI80266.1"/>
    </source>
</evidence>
<evidence type="ECO:0000313" key="9">
    <source>
        <dbReference type="Proteomes" id="UP000199111"/>
    </source>
</evidence>
<dbReference type="PROSITE" id="PS00903">
    <property type="entry name" value="CYT_DCMP_DEAMINASES_1"/>
    <property type="match status" value="1"/>
</dbReference>
<sequence>MLDNYEEVVSFDGQNRFTIQARPGEAHGRPGWDEYFLGIASAVSQRGDCVRRRVGAVIARPDHRTAGTGYNGVPPGAPGCIERPCLRVSKAERGEEICPGYSDCRSVHAEANALLDANRDDCVGATLYCTDDPCQGCLKLIRGAGIARVVTPHKEMNP</sequence>
<dbReference type="PANTHER" id="PTHR11086">
    <property type="entry name" value="DEOXYCYTIDYLATE DEAMINASE-RELATED"/>
    <property type="match status" value="1"/>
</dbReference>
<keyword evidence="4 6" id="KW-0862">Zinc</keyword>
<dbReference type="InterPro" id="IPR016192">
    <property type="entry name" value="APOBEC/CMP_deaminase_Zn-bd"/>
</dbReference>
<evidence type="ECO:0000256" key="5">
    <source>
        <dbReference type="PIRSR" id="PIRSR006019-1"/>
    </source>
</evidence>
<feature type="binding site" evidence="6">
    <location>
        <position position="134"/>
    </location>
    <ligand>
        <name>Zn(2+)</name>
        <dbReference type="ChEBI" id="CHEBI:29105"/>
        <note>catalytic</note>
    </ligand>
</feature>
<dbReference type="InterPro" id="IPR002125">
    <property type="entry name" value="CMP_dCMP_dom"/>
</dbReference>
<feature type="active site" description="Proton donor" evidence="5">
    <location>
        <position position="110"/>
    </location>
</feature>
<dbReference type="GO" id="GO:0006220">
    <property type="term" value="P:pyrimidine nucleotide metabolic process"/>
    <property type="evidence" value="ECO:0007669"/>
    <property type="project" value="InterPro"/>
</dbReference>
<feature type="binding site" evidence="6">
    <location>
        <position position="137"/>
    </location>
    <ligand>
        <name>Zn(2+)</name>
        <dbReference type="ChEBI" id="CHEBI:29105"/>
        <note>catalytic</note>
    </ligand>
</feature>
<dbReference type="GO" id="GO:0004132">
    <property type="term" value="F:dCMP deaminase activity"/>
    <property type="evidence" value="ECO:0007669"/>
    <property type="project" value="InterPro"/>
</dbReference>
<keyword evidence="2 6" id="KW-0479">Metal-binding</keyword>
<dbReference type="InterPro" id="IPR016193">
    <property type="entry name" value="Cytidine_deaminase-like"/>
</dbReference>
<dbReference type="RefSeq" id="WP_218158660.1">
    <property type="nucleotide sequence ID" value="NZ_FOQY01000005.1"/>
</dbReference>
<dbReference type="InterPro" id="IPR016473">
    <property type="entry name" value="dCMP_deaminase"/>
</dbReference>
<dbReference type="PIRSF" id="PIRSF006019">
    <property type="entry name" value="dCMP_deaminase"/>
    <property type="match status" value="1"/>
</dbReference>
<keyword evidence="3" id="KW-0378">Hydrolase</keyword>
<dbReference type="SUPFAM" id="SSF53927">
    <property type="entry name" value="Cytidine deaminase-like"/>
    <property type="match status" value="1"/>
</dbReference>
<evidence type="ECO:0000256" key="1">
    <source>
        <dbReference type="ARBA" id="ARBA00006576"/>
    </source>
</evidence>